<dbReference type="Proteomes" id="UP000432715">
    <property type="component" value="Unassembled WGS sequence"/>
</dbReference>
<protein>
    <submittedName>
        <fullName evidence="3">4-phosphopantetheinyl transferase family protein</fullName>
    </submittedName>
</protein>
<name>A0A6I0F6T0_9FIRM</name>
<reference evidence="3 4" key="1">
    <citation type="submission" date="2019-10" db="EMBL/GenBank/DDBJ databases">
        <title>Alkaliphilus serpentinus sp. nov. and Alkaliphilus pronyensis sp. nov., two novel anaerobic alkaliphilic species isolated from the serpentinized-hosted hydrothermal field of the Prony Bay (New Caledonia).</title>
        <authorList>
            <person name="Postec A."/>
        </authorList>
    </citation>
    <scope>NUCLEOTIDE SEQUENCE [LARGE SCALE GENOMIC DNA]</scope>
    <source>
        <strain evidence="3 4">LacV</strain>
    </source>
</reference>
<feature type="domain" description="4'-phosphopantetheinyl transferase" evidence="2">
    <location>
        <begin position="88"/>
        <end position="180"/>
    </location>
</feature>
<dbReference type="GO" id="GO:0008897">
    <property type="term" value="F:holo-[acyl-carrier-protein] synthase activity"/>
    <property type="evidence" value="ECO:0007669"/>
    <property type="project" value="InterPro"/>
</dbReference>
<gene>
    <name evidence="3" type="ORF">F8154_10735</name>
</gene>
<accession>A0A6I0F6T0</accession>
<evidence type="ECO:0000313" key="4">
    <source>
        <dbReference type="Proteomes" id="UP000432715"/>
    </source>
</evidence>
<proteinExistence type="predicted"/>
<dbReference type="SUPFAM" id="SSF56214">
    <property type="entry name" value="4'-phosphopantetheinyl transferase"/>
    <property type="match status" value="1"/>
</dbReference>
<organism evidence="3 4">
    <name type="scientific">Alkaliphilus pronyensis</name>
    <dbReference type="NCBI Taxonomy" id="1482732"/>
    <lineage>
        <taxon>Bacteria</taxon>
        <taxon>Bacillati</taxon>
        <taxon>Bacillota</taxon>
        <taxon>Clostridia</taxon>
        <taxon>Peptostreptococcales</taxon>
        <taxon>Natronincolaceae</taxon>
        <taxon>Alkaliphilus</taxon>
    </lineage>
</organism>
<dbReference type="OrthoDB" id="9808281at2"/>
<comment type="caution">
    <text evidence="3">The sequence shown here is derived from an EMBL/GenBank/DDBJ whole genome shotgun (WGS) entry which is preliminary data.</text>
</comment>
<sequence length="195" mass="22654">MLVKFNELKKNCGNVILKDFNYLSKEQSLSQFKGTRRNYRNILIEGLLEDTFIVNNQLRNIYTVKGTYKYSCSYTGYNIAVAISHNNIGIDIEMYKNINIKNLDIFTNDCELNLVKGIIKKPTSIEAATFIWCLKESIGKLFNVGLSKGFKSISICKKQEMHLITNFERDEIPNLYVYYKLFEDFCLVISSYNEL</sequence>
<dbReference type="Gene3D" id="3.90.470.20">
    <property type="entry name" value="4'-phosphopantetheinyl transferase domain"/>
    <property type="match status" value="1"/>
</dbReference>
<dbReference type="AlphaFoldDB" id="A0A6I0F6T0"/>
<dbReference type="InterPro" id="IPR037143">
    <property type="entry name" value="4-PPantetheinyl_Trfase_dom_sf"/>
</dbReference>
<dbReference type="RefSeq" id="WP_151861613.1">
    <property type="nucleotide sequence ID" value="NZ_WBZC01000040.1"/>
</dbReference>
<keyword evidence="1 3" id="KW-0808">Transferase</keyword>
<dbReference type="InterPro" id="IPR008278">
    <property type="entry name" value="4-PPantetheinyl_Trfase_dom"/>
</dbReference>
<evidence type="ECO:0000259" key="2">
    <source>
        <dbReference type="Pfam" id="PF01648"/>
    </source>
</evidence>
<dbReference type="EMBL" id="WBZC01000040">
    <property type="protein sequence ID" value="KAB3533469.1"/>
    <property type="molecule type" value="Genomic_DNA"/>
</dbReference>
<keyword evidence="4" id="KW-1185">Reference proteome</keyword>
<evidence type="ECO:0000313" key="3">
    <source>
        <dbReference type="EMBL" id="KAB3533469.1"/>
    </source>
</evidence>
<dbReference type="Pfam" id="PF01648">
    <property type="entry name" value="ACPS"/>
    <property type="match status" value="1"/>
</dbReference>
<dbReference type="GO" id="GO:0000287">
    <property type="term" value="F:magnesium ion binding"/>
    <property type="evidence" value="ECO:0007669"/>
    <property type="project" value="InterPro"/>
</dbReference>
<evidence type="ECO:0000256" key="1">
    <source>
        <dbReference type="ARBA" id="ARBA00022679"/>
    </source>
</evidence>